<dbReference type="InterPro" id="IPR032818">
    <property type="entry name" value="DedA-like"/>
</dbReference>
<evidence type="ECO:0000256" key="2">
    <source>
        <dbReference type="ARBA" id="ARBA00010792"/>
    </source>
</evidence>
<keyword evidence="6 7" id="KW-0472">Membrane</keyword>
<feature type="transmembrane region" description="Helical" evidence="7">
    <location>
        <begin position="155"/>
        <end position="177"/>
    </location>
</feature>
<protein>
    <submittedName>
        <fullName evidence="9">Cytochrome O ubiquinol oxidase</fullName>
    </submittedName>
</protein>
<dbReference type="PANTHER" id="PTHR30353:SF0">
    <property type="entry name" value="TRANSMEMBRANE PROTEIN"/>
    <property type="match status" value="1"/>
</dbReference>
<evidence type="ECO:0000256" key="7">
    <source>
        <dbReference type="RuleBase" id="RU367016"/>
    </source>
</evidence>
<feature type="transmembrane region" description="Helical" evidence="7">
    <location>
        <begin position="189"/>
        <end position="211"/>
    </location>
</feature>
<dbReference type="EMBL" id="SCWC02000002">
    <property type="protein sequence ID" value="KAA1040354.1"/>
    <property type="molecule type" value="Genomic_DNA"/>
</dbReference>
<feature type="transmembrane region" description="Helical" evidence="7">
    <location>
        <begin position="30"/>
        <end position="49"/>
    </location>
</feature>
<organism evidence="9 10">
    <name type="scientific">Macrococcus equipercicus</name>
    <dbReference type="NCBI Taxonomy" id="69967"/>
    <lineage>
        <taxon>Bacteria</taxon>
        <taxon>Bacillati</taxon>
        <taxon>Bacillota</taxon>
        <taxon>Bacilli</taxon>
        <taxon>Bacillales</taxon>
        <taxon>Staphylococcaceae</taxon>
        <taxon>Macrococcus</taxon>
    </lineage>
</organism>
<feature type="transmembrane region" description="Helical" evidence="7">
    <location>
        <begin position="55"/>
        <end position="82"/>
    </location>
</feature>
<keyword evidence="5 7" id="KW-1133">Transmembrane helix</keyword>
<sequence length="216" mass="23760">MNIISSLIDFILHIDDYLVTIVKDYGTMTYAILFLIVFVETGLVIMPFLPGDSLLFAAAALAPQGALNIWLLFIVCVIAAALGDTVNYHIGKAAGLGVTNHRTFGRFIKTEHLEKATTFFNKYGGKTIVMARFMPFIRTFIPFVAGASRMHYSYFILYNIIGAVVWVAVCLGLGYFFGNLPVVKNNFEVVLILIIVVSVLPAVISGIRGLMAGRQK</sequence>
<dbReference type="Proteomes" id="UP000295735">
    <property type="component" value="Unassembled WGS sequence"/>
</dbReference>
<comment type="similarity">
    <text evidence="2 7">Belongs to the DedA family.</text>
</comment>
<proteinExistence type="inferred from homology"/>
<evidence type="ECO:0000313" key="10">
    <source>
        <dbReference type="Proteomes" id="UP000295735"/>
    </source>
</evidence>
<evidence type="ECO:0000259" key="8">
    <source>
        <dbReference type="Pfam" id="PF09335"/>
    </source>
</evidence>
<keyword evidence="4 7" id="KW-0812">Transmembrane</keyword>
<evidence type="ECO:0000256" key="6">
    <source>
        <dbReference type="ARBA" id="ARBA00023136"/>
    </source>
</evidence>
<accession>A0ABQ6RAM5</accession>
<dbReference type="RefSeq" id="WP_149458816.1">
    <property type="nucleotide sequence ID" value="NZ_SCWC02000002.1"/>
</dbReference>
<gene>
    <name evidence="9" type="ORF">ERX35_005010</name>
</gene>
<dbReference type="PANTHER" id="PTHR30353">
    <property type="entry name" value="INNER MEMBRANE PROTEIN DEDA-RELATED"/>
    <property type="match status" value="1"/>
</dbReference>
<evidence type="ECO:0000256" key="1">
    <source>
        <dbReference type="ARBA" id="ARBA00004651"/>
    </source>
</evidence>
<feature type="domain" description="VTT" evidence="8">
    <location>
        <begin position="49"/>
        <end position="175"/>
    </location>
</feature>
<dbReference type="InterPro" id="IPR032816">
    <property type="entry name" value="VTT_dom"/>
</dbReference>
<evidence type="ECO:0000256" key="3">
    <source>
        <dbReference type="ARBA" id="ARBA00022475"/>
    </source>
</evidence>
<name>A0ABQ6RAM5_9STAP</name>
<keyword evidence="3 7" id="KW-1003">Cell membrane</keyword>
<evidence type="ECO:0000256" key="5">
    <source>
        <dbReference type="ARBA" id="ARBA00022989"/>
    </source>
</evidence>
<comment type="caution">
    <text evidence="9">The sequence shown here is derived from an EMBL/GenBank/DDBJ whole genome shotgun (WGS) entry which is preliminary data.</text>
</comment>
<keyword evidence="10" id="KW-1185">Reference proteome</keyword>
<dbReference type="Pfam" id="PF09335">
    <property type="entry name" value="VTT_dom"/>
    <property type="match status" value="1"/>
</dbReference>
<evidence type="ECO:0000313" key="9">
    <source>
        <dbReference type="EMBL" id="KAA1040354.1"/>
    </source>
</evidence>
<reference evidence="9 10" key="1">
    <citation type="submission" date="2019-09" db="EMBL/GenBank/DDBJ databases">
        <authorList>
            <person name="Mazhar S."/>
            <person name="Altermann E."/>
            <person name="Hill C."/>
            <person name="Mcauliffe O."/>
        </authorList>
    </citation>
    <scope>NUCLEOTIDE SEQUENCE [LARGE SCALE GENOMIC DNA]</scope>
    <source>
        <strain evidence="9 10">ATCC 51831</strain>
    </source>
</reference>
<comment type="subcellular location">
    <subcellularLocation>
        <location evidence="1 7">Cell membrane</location>
        <topology evidence="1 7">Multi-pass membrane protein</topology>
    </subcellularLocation>
</comment>
<evidence type="ECO:0000256" key="4">
    <source>
        <dbReference type="ARBA" id="ARBA00022692"/>
    </source>
</evidence>